<dbReference type="Proteomes" id="UP000317494">
    <property type="component" value="Unassembled WGS sequence"/>
</dbReference>
<dbReference type="EMBL" id="QEAN01000064">
    <property type="protein sequence ID" value="TPX50649.1"/>
    <property type="molecule type" value="Genomic_DNA"/>
</dbReference>
<gene>
    <name evidence="1" type="ORF">SeMB42_g02170</name>
</gene>
<proteinExistence type="predicted"/>
<reference evidence="1 2" key="1">
    <citation type="journal article" date="2019" name="Sci. Rep.">
        <title>Comparative genomics of chytrid fungi reveal insights into the obligate biotrophic and pathogenic lifestyle of Synchytrium endobioticum.</title>
        <authorList>
            <person name="van de Vossenberg B.T.L.H."/>
            <person name="Warris S."/>
            <person name="Nguyen H.D.T."/>
            <person name="van Gent-Pelzer M.P.E."/>
            <person name="Joly D.L."/>
            <person name="van de Geest H.C."/>
            <person name="Bonants P.J.M."/>
            <person name="Smith D.S."/>
            <person name="Levesque C.A."/>
            <person name="van der Lee T.A.J."/>
        </authorList>
    </citation>
    <scope>NUCLEOTIDE SEQUENCE [LARGE SCALE GENOMIC DNA]</scope>
    <source>
        <strain evidence="1 2">MB42</strain>
    </source>
</reference>
<accession>A0A507DG22</accession>
<evidence type="ECO:0000313" key="1">
    <source>
        <dbReference type="EMBL" id="TPX50649.1"/>
    </source>
</evidence>
<organism evidence="1 2">
    <name type="scientific">Synchytrium endobioticum</name>
    <dbReference type="NCBI Taxonomy" id="286115"/>
    <lineage>
        <taxon>Eukaryota</taxon>
        <taxon>Fungi</taxon>
        <taxon>Fungi incertae sedis</taxon>
        <taxon>Chytridiomycota</taxon>
        <taxon>Chytridiomycota incertae sedis</taxon>
        <taxon>Chytridiomycetes</taxon>
        <taxon>Synchytriales</taxon>
        <taxon>Synchytriaceae</taxon>
        <taxon>Synchytrium</taxon>
    </lineage>
</organism>
<evidence type="ECO:0000313" key="2">
    <source>
        <dbReference type="Proteomes" id="UP000317494"/>
    </source>
</evidence>
<sequence>MALSFSQRWRHRELLSLALIASVIVNVILLTRAPGYIASPTILPSSDGPARFLDQCRGRVDCPVITALDHLVIVPGHAVYIGNKFSDASNESNWVVEPHQRGQVHVFLEHIRTGVGMLIDTKTVLVFSGGQTRDGAGPRTEAFSYYEIAESASWYNVTKSRPDLLRRVTTEEFARDSLENLLFSICRFREYTGHYPKWISVIGFEFKRRRFEEIHRRALKWSIIRFNYKGFDSPFQSPPNEGEKKNAMMPYQHDVYGCHGKLAEKRKSRNPFNRIDGYVNSCPEIRDLLLYCPSDGVSLFAGPLPWA</sequence>
<dbReference type="AlphaFoldDB" id="A0A507DG22"/>
<evidence type="ECO:0008006" key="3">
    <source>
        <dbReference type="Google" id="ProtNLM"/>
    </source>
</evidence>
<dbReference type="GO" id="GO:0005737">
    <property type="term" value="C:cytoplasm"/>
    <property type="evidence" value="ECO:0007669"/>
    <property type="project" value="TreeGrafter"/>
</dbReference>
<dbReference type="PANTHER" id="PTHR28110">
    <property type="entry name" value="TRANSMEMBRANE PROTEIN"/>
    <property type="match status" value="1"/>
</dbReference>
<comment type="caution">
    <text evidence="1">The sequence shown here is derived from an EMBL/GenBank/DDBJ whole genome shotgun (WGS) entry which is preliminary data.</text>
</comment>
<dbReference type="STRING" id="286115.A0A507DG22"/>
<protein>
    <recommendedName>
        <fullName evidence="3">DUF218 domain-containing protein</fullName>
    </recommendedName>
</protein>
<name>A0A507DG22_9FUNG</name>
<dbReference type="VEuPathDB" id="FungiDB:SeMB42_g02170"/>
<keyword evidence="2" id="KW-1185">Reference proteome</keyword>
<dbReference type="PANTHER" id="PTHR28110:SF1">
    <property type="entry name" value="TRANSMEMBRANE PROTEIN"/>
    <property type="match status" value="1"/>
</dbReference>
<dbReference type="InterPro" id="IPR055323">
    <property type="entry name" value="C57A10.07/YOR238W"/>
</dbReference>